<dbReference type="EMBL" id="JAGFOA010000002">
    <property type="protein sequence ID" value="MBO3662743.1"/>
    <property type="molecule type" value="Genomic_DNA"/>
</dbReference>
<sequence length="98" mass="10260">MAELKVTSESLASVAGQLSSGSQSIESQLSNLKSLVEGLVSGDWVTTSASVAFNDLYSQWDQAGLQLKESLQGISDLLNQAALSYEDSETAIAATFNG</sequence>
<evidence type="ECO:0000313" key="3">
    <source>
        <dbReference type="Proteomes" id="UP000680132"/>
    </source>
</evidence>
<dbReference type="AlphaFoldDB" id="A0A939TM23"/>
<accession>A0A939TM23</accession>
<dbReference type="NCBIfam" id="TIGR03930">
    <property type="entry name" value="WXG100_ESAT6"/>
    <property type="match status" value="1"/>
</dbReference>
<evidence type="ECO:0000313" key="2">
    <source>
        <dbReference type="EMBL" id="MBO3662743.1"/>
    </source>
</evidence>
<dbReference type="InterPro" id="IPR010310">
    <property type="entry name" value="T7SS_ESAT-6-like"/>
</dbReference>
<dbReference type="InterPro" id="IPR036689">
    <property type="entry name" value="ESAT-6-like_sf"/>
</dbReference>
<dbReference type="RefSeq" id="WP_208500797.1">
    <property type="nucleotide sequence ID" value="NZ_JAGFOA010000002.1"/>
</dbReference>
<protein>
    <recommendedName>
        <fullName evidence="1">ESAT-6-like protein</fullName>
    </recommendedName>
</protein>
<proteinExistence type="inferred from homology"/>
<keyword evidence="3" id="KW-1185">Reference proteome</keyword>
<reference evidence="2" key="1">
    <citation type="submission" date="2021-03" db="EMBL/GenBank/DDBJ databases">
        <title>Microbacterium sp. nov., a novel actinobacterium isolated from cow dung.</title>
        <authorList>
            <person name="Zhang L."/>
        </authorList>
    </citation>
    <scope>NUCLEOTIDE SEQUENCE</scope>
    <source>
        <strain evidence="2">NEAU-LLB</strain>
    </source>
</reference>
<evidence type="ECO:0000256" key="1">
    <source>
        <dbReference type="RuleBase" id="RU362001"/>
    </source>
</evidence>
<comment type="similarity">
    <text evidence="1">Belongs to the WXG100 family.</text>
</comment>
<organism evidence="2 3">
    <name type="scientific">Microbacterium stercoris</name>
    <dbReference type="NCBI Taxonomy" id="2820289"/>
    <lineage>
        <taxon>Bacteria</taxon>
        <taxon>Bacillati</taxon>
        <taxon>Actinomycetota</taxon>
        <taxon>Actinomycetes</taxon>
        <taxon>Micrococcales</taxon>
        <taxon>Microbacteriaceae</taxon>
        <taxon>Microbacterium</taxon>
    </lineage>
</organism>
<name>A0A939TM23_9MICO</name>
<gene>
    <name evidence="2" type="ORF">J5V96_04360</name>
</gene>
<dbReference type="Pfam" id="PF06013">
    <property type="entry name" value="WXG100"/>
    <property type="match status" value="1"/>
</dbReference>
<dbReference type="Proteomes" id="UP000680132">
    <property type="component" value="Unassembled WGS sequence"/>
</dbReference>
<dbReference type="Gene3D" id="1.10.287.1060">
    <property type="entry name" value="ESAT-6-like"/>
    <property type="match status" value="1"/>
</dbReference>
<dbReference type="SUPFAM" id="SSF140453">
    <property type="entry name" value="EsxAB dimer-like"/>
    <property type="match status" value="1"/>
</dbReference>
<comment type="caution">
    <text evidence="2">The sequence shown here is derived from an EMBL/GenBank/DDBJ whole genome shotgun (WGS) entry which is preliminary data.</text>
</comment>